<keyword evidence="2" id="KW-0560">Oxidoreductase</keyword>
<gene>
    <name evidence="3" type="ORF">S03H2_07843</name>
</gene>
<reference evidence="3" key="1">
    <citation type="journal article" date="2014" name="Front. Microbiol.">
        <title>High frequency of phylogenetically diverse reductive dehalogenase-homologous genes in deep subseafloor sedimentary metagenomes.</title>
        <authorList>
            <person name="Kawai M."/>
            <person name="Futagami T."/>
            <person name="Toyoda A."/>
            <person name="Takaki Y."/>
            <person name="Nishi S."/>
            <person name="Hori S."/>
            <person name="Arai W."/>
            <person name="Tsubouchi T."/>
            <person name="Morono Y."/>
            <person name="Uchiyama I."/>
            <person name="Ito T."/>
            <person name="Fujiyama A."/>
            <person name="Inagaki F."/>
            <person name="Takami H."/>
        </authorList>
    </citation>
    <scope>NUCLEOTIDE SEQUENCE</scope>
    <source>
        <strain evidence="3">Expedition CK06-06</strain>
    </source>
</reference>
<dbReference type="InterPro" id="IPR036291">
    <property type="entry name" value="NAD(P)-bd_dom_sf"/>
</dbReference>
<dbReference type="PRINTS" id="PR00080">
    <property type="entry name" value="SDRFAMILY"/>
</dbReference>
<dbReference type="InterPro" id="IPR002347">
    <property type="entry name" value="SDR_fam"/>
</dbReference>
<dbReference type="Gene3D" id="3.40.50.720">
    <property type="entry name" value="NAD(P)-binding Rossmann-like Domain"/>
    <property type="match status" value="1"/>
</dbReference>
<feature type="non-terminal residue" evidence="3">
    <location>
        <position position="1"/>
    </location>
</feature>
<dbReference type="Pfam" id="PF13561">
    <property type="entry name" value="adh_short_C2"/>
    <property type="match status" value="1"/>
</dbReference>
<dbReference type="PANTHER" id="PTHR42760">
    <property type="entry name" value="SHORT-CHAIN DEHYDROGENASES/REDUCTASES FAMILY MEMBER"/>
    <property type="match status" value="1"/>
</dbReference>
<dbReference type="GO" id="GO:0016616">
    <property type="term" value="F:oxidoreductase activity, acting on the CH-OH group of donors, NAD or NADP as acceptor"/>
    <property type="evidence" value="ECO:0007669"/>
    <property type="project" value="TreeGrafter"/>
</dbReference>
<comment type="caution">
    <text evidence="3">The sequence shown here is derived from an EMBL/GenBank/DDBJ whole genome shotgun (WGS) entry which is preliminary data.</text>
</comment>
<protein>
    <recommendedName>
        <fullName evidence="4">D-mannonate oxidoreductase</fullName>
    </recommendedName>
</protein>
<dbReference type="PRINTS" id="PR00081">
    <property type="entry name" value="GDHRDH"/>
</dbReference>
<evidence type="ECO:0000256" key="2">
    <source>
        <dbReference type="ARBA" id="ARBA00023002"/>
    </source>
</evidence>
<evidence type="ECO:0000256" key="1">
    <source>
        <dbReference type="ARBA" id="ARBA00006484"/>
    </source>
</evidence>
<dbReference type="PANTHER" id="PTHR42760:SF115">
    <property type="entry name" value="3-OXOACYL-[ACYL-CARRIER-PROTEIN] REDUCTASE FABG"/>
    <property type="match status" value="1"/>
</dbReference>
<evidence type="ECO:0000313" key="3">
    <source>
        <dbReference type="EMBL" id="GAH26437.1"/>
    </source>
</evidence>
<dbReference type="EMBL" id="BARU01003698">
    <property type="protein sequence ID" value="GAH26437.1"/>
    <property type="molecule type" value="Genomic_DNA"/>
</dbReference>
<name>X1E1M1_9ZZZZ</name>
<sequence>AIAKGLGRAGSEIAICDIISTEKVVEELRKEGIKTKGYYIDVMDVNKIKACHDEVMKDFGRIDILLNAAGGNIKEATTSRDLSFFDIPLSALEKVVGLNLFGGAILPCQIFGKTILKNKDGGSIINISSINSFRPLTKIPGYSAAKAAVSNFTQWLATHLAQECNKKLRVNAIAPGFFLTQQNRYLLLDKEGNFTSRGKSIISHTPMGELGKPEDLIGVCIWLSSDASRFVTGVVVPIDGGFNAYSGV</sequence>
<dbReference type="AlphaFoldDB" id="X1E1M1"/>
<organism evidence="3">
    <name type="scientific">marine sediment metagenome</name>
    <dbReference type="NCBI Taxonomy" id="412755"/>
    <lineage>
        <taxon>unclassified sequences</taxon>
        <taxon>metagenomes</taxon>
        <taxon>ecological metagenomes</taxon>
    </lineage>
</organism>
<evidence type="ECO:0008006" key="4">
    <source>
        <dbReference type="Google" id="ProtNLM"/>
    </source>
</evidence>
<dbReference type="InterPro" id="IPR020904">
    <property type="entry name" value="Sc_DH/Rdtase_CS"/>
</dbReference>
<proteinExistence type="inferred from homology"/>
<dbReference type="SUPFAM" id="SSF51735">
    <property type="entry name" value="NAD(P)-binding Rossmann-fold domains"/>
    <property type="match status" value="1"/>
</dbReference>
<comment type="similarity">
    <text evidence="1">Belongs to the short-chain dehydrogenases/reductases (SDR) family.</text>
</comment>
<dbReference type="PROSITE" id="PS00061">
    <property type="entry name" value="ADH_SHORT"/>
    <property type="match status" value="1"/>
</dbReference>
<accession>X1E1M1</accession>
<dbReference type="NCBIfam" id="NF006132">
    <property type="entry name" value="PRK08277.1"/>
    <property type="match status" value="1"/>
</dbReference>